<evidence type="ECO:0000256" key="1">
    <source>
        <dbReference type="ARBA" id="ARBA00000085"/>
    </source>
</evidence>
<comment type="caution">
    <text evidence="11">The sequence shown here is derived from an EMBL/GenBank/DDBJ whole genome shotgun (WGS) entry which is preliminary data.</text>
</comment>
<keyword evidence="5" id="KW-0547">Nucleotide-binding</keyword>
<feature type="transmembrane region" description="Helical" evidence="9">
    <location>
        <begin position="38"/>
        <end position="60"/>
    </location>
</feature>
<keyword evidence="7" id="KW-0067">ATP-binding</keyword>
<keyword evidence="9" id="KW-0472">Membrane</keyword>
<evidence type="ECO:0000256" key="7">
    <source>
        <dbReference type="ARBA" id="ARBA00022840"/>
    </source>
</evidence>
<keyword evidence="4" id="KW-0808">Transferase</keyword>
<dbReference type="SMART" id="SM00387">
    <property type="entry name" value="HATPase_c"/>
    <property type="match status" value="1"/>
</dbReference>
<gene>
    <name evidence="11" type="ORF">ACFFTR_31335</name>
</gene>
<dbReference type="EMBL" id="JBHMCA010000054">
    <property type="protein sequence ID" value="MFB9447608.1"/>
    <property type="molecule type" value="Genomic_DNA"/>
</dbReference>
<evidence type="ECO:0000256" key="6">
    <source>
        <dbReference type="ARBA" id="ARBA00022777"/>
    </source>
</evidence>
<accession>A0ABV5MFH0</accession>
<protein>
    <recommendedName>
        <fullName evidence="2">histidine kinase</fullName>
        <ecNumber evidence="2">2.7.13.3</ecNumber>
    </recommendedName>
</protein>
<dbReference type="PANTHER" id="PTHR24421">
    <property type="entry name" value="NITRATE/NITRITE SENSOR PROTEIN NARX-RELATED"/>
    <property type="match status" value="1"/>
</dbReference>
<evidence type="ECO:0000256" key="9">
    <source>
        <dbReference type="SAM" id="Phobius"/>
    </source>
</evidence>
<evidence type="ECO:0000259" key="10">
    <source>
        <dbReference type="SMART" id="SM00387"/>
    </source>
</evidence>
<feature type="transmembrane region" description="Helical" evidence="9">
    <location>
        <begin position="142"/>
        <end position="171"/>
    </location>
</feature>
<keyword evidence="8" id="KW-0902">Two-component regulatory system</keyword>
<sequence length="407" mass="42694">MASSARGRAALDALARLVGGLATAMLAFIALLTCVVTLLASAAGIGLVVAPFAVQLLRLVADRERDRLSRTGPELLGHLPAPTRVRAVFTDRTVRRELLWAAIHGTAGLFIGVFGIALPVNVLRDGSFPLWYRYVPEEGRTASIGLGVVHSLTGALGVSALALVWLFLLFYGTPVLARAQEAPGRKLLAPPPGTDLMLRVAELTATRAAALDAHATELRRIERALHDGTQNRIVAVSVLLGAARRAVGRDPATADEILERAQSAAEAALADLRAVVRTILPPVLTDRSLPDALRSLAANCAVRVDVDAELPVRCAASVEATAYFVAAEALTNVAKHSGAEHATLRLRRTGDRLHLTVTDDGHGGADEHAGSGLTGIRQRVQAHDGIVDLTSPVGGPTTLKVSIPCGS</sequence>
<keyword evidence="9" id="KW-0812">Transmembrane</keyword>
<dbReference type="Proteomes" id="UP001589608">
    <property type="component" value="Unassembled WGS sequence"/>
</dbReference>
<dbReference type="InterPro" id="IPR036890">
    <property type="entry name" value="HATPase_C_sf"/>
</dbReference>
<evidence type="ECO:0000256" key="4">
    <source>
        <dbReference type="ARBA" id="ARBA00022679"/>
    </source>
</evidence>
<keyword evidence="6 11" id="KW-0418">Kinase</keyword>
<comment type="catalytic activity">
    <reaction evidence="1">
        <text>ATP + protein L-histidine = ADP + protein N-phospho-L-histidine.</text>
        <dbReference type="EC" id="2.7.13.3"/>
    </reaction>
</comment>
<proteinExistence type="predicted"/>
<evidence type="ECO:0000313" key="11">
    <source>
        <dbReference type="EMBL" id="MFB9447608.1"/>
    </source>
</evidence>
<dbReference type="Pfam" id="PF13796">
    <property type="entry name" value="Sensor"/>
    <property type="match status" value="1"/>
</dbReference>
<dbReference type="InterPro" id="IPR011712">
    <property type="entry name" value="Sig_transdc_His_kin_sub3_dim/P"/>
</dbReference>
<organism evidence="11 12">
    <name type="scientific">Dactylosporangium vinaceum</name>
    <dbReference type="NCBI Taxonomy" id="53362"/>
    <lineage>
        <taxon>Bacteria</taxon>
        <taxon>Bacillati</taxon>
        <taxon>Actinomycetota</taxon>
        <taxon>Actinomycetes</taxon>
        <taxon>Micromonosporales</taxon>
        <taxon>Micromonosporaceae</taxon>
        <taxon>Dactylosporangium</taxon>
    </lineage>
</organism>
<keyword evidence="3" id="KW-0597">Phosphoprotein</keyword>
<evidence type="ECO:0000256" key="8">
    <source>
        <dbReference type="ARBA" id="ARBA00023012"/>
    </source>
</evidence>
<feature type="domain" description="Histidine kinase/HSP90-like ATPase" evidence="10">
    <location>
        <begin position="317"/>
        <end position="407"/>
    </location>
</feature>
<name>A0ABV5MFH0_9ACTN</name>
<evidence type="ECO:0000256" key="2">
    <source>
        <dbReference type="ARBA" id="ARBA00012438"/>
    </source>
</evidence>
<dbReference type="Pfam" id="PF07730">
    <property type="entry name" value="HisKA_3"/>
    <property type="match status" value="1"/>
</dbReference>
<keyword evidence="12" id="KW-1185">Reference proteome</keyword>
<dbReference type="InterPro" id="IPR003594">
    <property type="entry name" value="HATPase_dom"/>
</dbReference>
<dbReference type="InterPro" id="IPR050482">
    <property type="entry name" value="Sensor_HK_TwoCompSys"/>
</dbReference>
<dbReference type="RefSeq" id="WP_223102529.1">
    <property type="nucleotide sequence ID" value="NZ_CP061913.1"/>
</dbReference>
<evidence type="ECO:0000313" key="12">
    <source>
        <dbReference type="Proteomes" id="UP001589608"/>
    </source>
</evidence>
<dbReference type="PANTHER" id="PTHR24421:SF10">
    <property type="entry name" value="NITRATE_NITRITE SENSOR PROTEIN NARQ"/>
    <property type="match status" value="1"/>
</dbReference>
<dbReference type="SUPFAM" id="SSF55874">
    <property type="entry name" value="ATPase domain of HSP90 chaperone/DNA topoisomerase II/histidine kinase"/>
    <property type="match status" value="1"/>
</dbReference>
<dbReference type="GO" id="GO:0016301">
    <property type="term" value="F:kinase activity"/>
    <property type="evidence" value="ECO:0007669"/>
    <property type="project" value="UniProtKB-KW"/>
</dbReference>
<reference evidence="11 12" key="1">
    <citation type="submission" date="2024-09" db="EMBL/GenBank/DDBJ databases">
        <authorList>
            <person name="Sun Q."/>
            <person name="Mori K."/>
        </authorList>
    </citation>
    <scope>NUCLEOTIDE SEQUENCE [LARGE SCALE GENOMIC DNA]</scope>
    <source>
        <strain evidence="11 12">JCM 3307</strain>
    </source>
</reference>
<evidence type="ECO:0000256" key="5">
    <source>
        <dbReference type="ARBA" id="ARBA00022741"/>
    </source>
</evidence>
<dbReference type="Gene3D" id="3.30.565.10">
    <property type="entry name" value="Histidine kinase-like ATPase, C-terminal domain"/>
    <property type="match status" value="1"/>
</dbReference>
<dbReference type="Gene3D" id="1.20.5.1930">
    <property type="match status" value="1"/>
</dbReference>
<evidence type="ECO:0000256" key="3">
    <source>
        <dbReference type="ARBA" id="ARBA00022553"/>
    </source>
</evidence>
<feature type="transmembrane region" description="Helical" evidence="9">
    <location>
        <begin position="98"/>
        <end position="122"/>
    </location>
</feature>
<feature type="transmembrane region" description="Helical" evidence="9">
    <location>
        <begin position="13"/>
        <end position="32"/>
    </location>
</feature>
<keyword evidence="9" id="KW-1133">Transmembrane helix</keyword>
<dbReference type="EC" id="2.7.13.3" evidence="2"/>
<dbReference type="CDD" id="cd16917">
    <property type="entry name" value="HATPase_UhpB-NarQ-NarX-like"/>
    <property type="match status" value="1"/>
</dbReference>
<dbReference type="InterPro" id="IPR025828">
    <property type="entry name" value="Put_sensor_dom"/>
</dbReference>
<dbReference type="Pfam" id="PF02518">
    <property type="entry name" value="HATPase_c"/>
    <property type="match status" value="1"/>
</dbReference>